<evidence type="ECO:0008006" key="4">
    <source>
        <dbReference type="Google" id="ProtNLM"/>
    </source>
</evidence>
<gene>
    <name evidence="2" type="ORF">L1O03_06415</name>
</gene>
<comment type="caution">
    <text evidence="2">The sequence shown here is derived from an EMBL/GenBank/DDBJ whole genome shotgun (WGS) entry which is preliminary data.</text>
</comment>
<reference evidence="2" key="1">
    <citation type="submission" date="2022-01" db="EMBL/GenBank/DDBJ databases">
        <title>Corynebacterium sp. nov isolated from isolated from the feces of the greater white-fronted geese (Anser albifrons) at Poyang Lake, PR China.</title>
        <authorList>
            <person name="Liu Q."/>
        </authorList>
    </citation>
    <scope>NUCLEOTIDE SEQUENCE</scope>
    <source>
        <strain evidence="2">JCM 32435</strain>
    </source>
</reference>
<accession>A0A9X1U0S6</accession>
<dbReference type="AlphaFoldDB" id="A0A9X1U0S6"/>
<name>A0A9X1U0S6_9CORY</name>
<dbReference type="RefSeq" id="WP_236118623.1">
    <property type="nucleotide sequence ID" value="NZ_JAKGSI010000003.1"/>
</dbReference>
<evidence type="ECO:0000313" key="2">
    <source>
        <dbReference type="EMBL" id="MCF4006813.1"/>
    </source>
</evidence>
<evidence type="ECO:0000256" key="1">
    <source>
        <dbReference type="SAM" id="SignalP"/>
    </source>
</evidence>
<dbReference type="Proteomes" id="UP001139336">
    <property type="component" value="Unassembled WGS sequence"/>
</dbReference>
<dbReference type="EMBL" id="JAKGSI010000003">
    <property type="protein sequence ID" value="MCF4006813.1"/>
    <property type="molecule type" value="Genomic_DNA"/>
</dbReference>
<evidence type="ECO:0000313" key="3">
    <source>
        <dbReference type="Proteomes" id="UP001139336"/>
    </source>
</evidence>
<feature type="chain" id="PRO_5040888163" description="Secreted protein" evidence="1">
    <location>
        <begin position="29"/>
        <end position="218"/>
    </location>
</feature>
<organism evidence="2 3">
    <name type="scientific">Corynebacterium uropygiale</name>
    <dbReference type="NCBI Taxonomy" id="1775911"/>
    <lineage>
        <taxon>Bacteria</taxon>
        <taxon>Bacillati</taxon>
        <taxon>Actinomycetota</taxon>
        <taxon>Actinomycetes</taxon>
        <taxon>Mycobacteriales</taxon>
        <taxon>Corynebacteriaceae</taxon>
        <taxon>Corynebacterium</taxon>
    </lineage>
</organism>
<keyword evidence="3" id="KW-1185">Reference proteome</keyword>
<sequence>MVKGRKLAASVIAGAALSAGLMAPMAHAAVGGPKSDNPGIVGLTDSEGNQVCSAVLVDSQWALTYDGPLSCANAKFGTGDSHDSVEIDRTEVTDRAPDESQAMLVHFASPIQRVKPVELDTKAPEKGEKLEVAAFNGEEGINKLLSVGVSPISIEGHNAWLSWFQQPEQMKLETAKDSGAAVLRDGKLVGFVELVTEKSTSAEDVANVADWVKETIGK</sequence>
<proteinExistence type="predicted"/>
<protein>
    <recommendedName>
        <fullName evidence="4">Secreted protein</fullName>
    </recommendedName>
</protein>
<dbReference type="SUPFAM" id="SSF50494">
    <property type="entry name" value="Trypsin-like serine proteases"/>
    <property type="match status" value="1"/>
</dbReference>
<keyword evidence="1" id="KW-0732">Signal</keyword>
<dbReference type="InterPro" id="IPR009003">
    <property type="entry name" value="Peptidase_S1_PA"/>
</dbReference>
<feature type="signal peptide" evidence="1">
    <location>
        <begin position="1"/>
        <end position="28"/>
    </location>
</feature>